<dbReference type="Proteomes" id="UP000469558">
    <property type="component" value="Unassembled WGS sequence"/>
</dbReference>
<gene>
    <name evidence="2" type="ORF">LSUE1_G009699</name>
</gene>
<dbReference type="AlphaFoldDB" id="A0A8T9BQ55"/>
<organism evidence="2 3">
    <name type="scientific">Lachnellula suecica</name>
    <dbReference type="NCBI Taxonomy" id="602035"/>
    <lineage>
        <taxon>Eukaryota</taxon>
        <taxon>Fungi</taxon>
        <taxon>Dikarya</taxon>
        <taxon>Ascomycota</taxon>
        <taxon>Pezizomycotina</taxon>
        <taxon>Leotiomycetes</taxon>
        <taxon>Helotiales</taxon>
        <taxon>Lachnaceae</taxon>
        <taxon>Lachnellula</taxon>
    </lineage>
</organism>
<evidence type="ECO:0000256" key="1">
    <source>
        <dbReference type="SAM" id="MobiDB-lite"/>
    </source>
</evidence>
<feature type="region of interest" description="Disordered" evidence="1">
    <location>
        <begin position="387"/>
        <end position="422"/>
    </location>
</feature>
<dbReference type="PANTHER" id="PTHR34776:SF1">
    <property type="entry name" value="F17F16.3 PROTEIN"/>
    <property type="match status" value="1"/>
</dbReference>
<keyword evidence="3" id="KW-1185">Reference proteome</keyword>
<comment type="caution">
    <text evidence="2">The sequence shown here is derived from an EMBL/GenBank/DDBJ whole genome shotgun (WGS) entry which is preliminary data.</text>
</comment>
<dbReference type="PANTHER" id="PTHR34776">
    <property type="entry name" value="F17F16.3 PROTEIN"/>
    <property type="match status" value="1"/>
</dbReference>
<sequence>MATTRSSQGSSPPAKSAAKPKATRKRPADSSAETGAPKKRGRPAKKEQKTIEETMNGGDEKADDKDEVKDNEKAEGEDKDVKMKNGDASKAEEAITNGEGIEDDKAVAEQINGDNPDSKPKEKNAFDEVKADAGEVKEAAVKEQDEKTGEIQQNNASVVEDEKREAAIPSSILEKGIIYFFFRPRVNITEPQGIEDVARSYIVLRPLPLGAKLGDGPLEDTGNARLLALPKKMLPKSKTDRFLVFVDKANAHIKDLREQFSGNEYATQTSGTSNTQPAAPFAEGIYAITSTGRESHLAYQLTVPTTIGEIQKELGLHERGSFVVSAKNPETPSPGNAGLDNPAKYPTALQQKFRNLRWMPLEPELLNYDNTQVLLIGEGLGDFGKSVEEQSKDAKDGEKEKPEEEMVKLEEEDHDRVENLKEDDPVFADLGLSSKEFSGLQTTW</sequence>
<name>A0A8T9BQ55_9HELO</name>
<feature type="region of interest" description="Disordered" evidence="1">
    <location>
        <begin position="1"/>
        <end position="130"/>
    </location>
</feature>
<feature type="compositionally biased region" description="Basic and acidic residues" evidence="1">
    <location>
        <begin position="44"/>
        <end position="93"/>
    </location>
</feature>
<dbReference type="OrthoDB" id="1028014at2759"/>
<feature type="compositionally biased region" description="Basic and acidic residues" evidence="1">
    <location>
        <begin position="116"/>
        <end position="130"/>
    </location>
</feature>
<reference evidence="2 3" key="1">
    <citation type="submission" date="2018-05" db="EMBL/GenBank/DDBJ databases">
        <title>Genome sequencing and assembly of the regulated plant pathogen Lachnellula willkommii and related sister species for the development of diagnostic species identification markers.</title>
        <authorList>
            <person name="Giroux E."/>
            <person name="Bilodeau G."/>
        </authorList>
    </citation>
    <scope>NUCLEOTIDE SEQUENCE [LARGE SCALE GENOMIC DNA]</scope>
    <source>
        <strain evidence="2 3">CBS 268.59</strain>
    </source>
</reference>
<proteinExistence type="predicted"/>
<evidence type="ECO:0000313" key="2">
    <source>
        <dbReference type="EMBL" id="TVY52902.1"/>
    </source>
</evidence>
<feature type="non-terminal residue" evidence="2">
    <location>
        <position position="444"/>
    </location>
</feature>
<protein>
    <recommendedName>
        <fullName evidence="4">BTB domain transcription factor</fullName>
    </recommendedName>
</protein>
<dbReference type="EMBL" id="QGMK01003404">
    <property type="protein sequence ID" value="TVY52902.1"/>
    <property type="molecule type" value="Genomic_DNA"/>
</dbReference>
<feature type="compositionally biased region" description="Low complexity" evidence="1">
    <location>
        <begin position="1"/>
        <end position="20"/>
    </location>
</feature>
<accession>A0A8T9BQ55</accession>
<evidence type="ECO:0008006" key="4">
    <source>
        <dbReference type="Google" id="ProtNLM"/>
    </source>
</evidence>
<evidence type="ECO:0000313" key="3">
    <source>
        <dbReference type="Proteomes" id="UP000469558"/>
    </source>
</evidence>